<dbReference type="EMBL" id="JNCA01000001">
    <property type="protein sequence ID" value="KDN56659.1"/>
    <property type="molecule type" value="Genomic_DNA"/>
</dbReference>
<keyword evidence="17" id="KW-1185">Reference proteome</keyword>
<organism evidence="16 17">
    <name type="scientific">Flavobacterium seoulense</name>
    <dbReference type="NCBI Taxonomy" id="1492738"/>
    <lineage>
        <taxon>Bacteria</taxon>
        <taxon>Pseudomonadati</taxon>
        <taxon>Bacteroidota</taxon>
        <taxon>Flavobacteriia</taxon>
        <taxon>Flavobacteriales</taxon>
        <taxon>Flavobacteriaceae</taxon>
        <taxon>Flavobacterium</taxon>
    </lineage>
</organism>
<dbReference type="SUPFAM" id="SSF56935">
    <property type="entry name" value="Porins"/>
    <property type="match status" value="1"/>
</dbReference>
<dbReference type="Gene3D" id="2.40.170.20">
    <property type="entry name" value="TonB-dependent receptor, beta-barrel domain"/>
    <property type="match status" value="1"/>
</dbReference>
<dbReference type="eggNOG" id="COG4773">
    <property type="taxonomic scope" value="Bacteria"/>
</dbReference>
<dbReference type="InterPro" id="IPR000531">
    <property type="entry name" value="Beta-barrel_TonB"/>
</dbReference>
<dbReference type="InterPro" id="IPR036942">
    <property type="entry name" value="Beta-barrel_TonB_sf"/>
</dbReference>
<keyword evidence="16" id="KW-0675">Receptor</keyword>
<keyword evidence="2 12" id="KW-0813">Transport</keyword>
<dbReference type="CDD" id="cd01347">
    <property type="entry name" value="ligand_gated_channel"/>
    <property type="match status" value="1"/>
</dbReference>
<feature type="domain" description="TonB-dependent receptor-like beta-barrel" evidence="14">
    <location>
        <begin position="372"/>
        <end position="817"/>
    </location>
</feature>
<dbReference type="PANTHER" id="PTHR32552:SF68">
    <property type="entry name" value="FERRICHROME OUTER MEMBRANE TRANSPORTER_PHAGE RECEPTOR"/>
    <property type="match status" value="1"/>
</dbReference>
<keyword evidence="4" id="KW-0410">Iron transport</keyword>
<evidence type="ECO:0000259" key="15">
    <source>
        <dbReference type="Pfam" id="PF07715"/>
    </source>
</evidence>
<keyword evidence="7" id="KW-0408">Iron</keyword>
<dbReference type="PROSITE" id="PS52016">
    <property type="entry name" value="TONB_DEPENDENT_REC_3"/>
    <property type="match status" value="1"/>
</dbReference>
<feature type="domain" description="TonB-dependent receptor plug" evidence="15">
    <location>
        <begin position="156"/>
        <end position="250"/>
    </location>
</feature>
<evidence type="ECO:0000256" key="11">
    <source>
        <dbReference type="ARBA" id="ARBA00023237"/>
    </source>
</evidence>
<evidence type="ECO:0000256" key="12">
    <source>
        <dbReference type="PROSITE-ProRule" id="PRU01360"/>
    </source>
</evidence>
<evidence type="ECO:0000256" key="7">
    <source>
        <dbReference type="ARBA" id="ARBA00023004"/>
    </source>
</evidence>
<gene>
    <name evidence="16" type="ORF">FEM21_01620</name>
</gene>
<proteinExistence type="inferred from homology"/>
<evidence type="ECO:0000256" key="10">
    <source>
        <dbReference type="ARBA" id="ARBA00023136"/>
    </source>
</evidence>
<evidence type="ECO:0000313" key="17">
    <source>
        <dbReference type="Proteomes" id="UP000027064"/>
    </source>
</evidence>
<evidence type="ECO:0000313" key="16">
    <source>
        <dbReference type="EMBL" id="KDN56659.1"/>
    </source>
</evidence>
<evidence type="ECO:0000256" key="3">
    <source>
        <dbReference type="ARBA" id="ARBA00022452"/>
    </source>
</evidence>
<dbReference type="AlphaFoldDB" id="A0A066X0E5"/>
<dbReference type="Gene3D" id="2.60.40.1120">
    <property type="entry name" value="Carboxypeptidase-like, regulatory domain"/>
    <property type="match status" value="1"/>
</dbReference>
<evidence type="ECO:0000256" key="4">
    <source>
        <dbReference type="ARBA" id="ARBA00022496"/>
    </source>
</evidence>
<dbReference type="InterPro" id="IPR039426">
    <property type="entry name" value="TonB-dep_rcpt-like"/>
</dbReference>
<evidence type="ECO:0000256" key="9">
    <source>
        <dbReference type="ARBA" id="ARBA00023077"/>
    </source>
</evidence>
<reference evidence="16 17" key="1">
    <citation type="submission" date="2014-05" db="EMBL/GenBank/DDBJ databases">
        <title>Genome Sequence of Flavobacterium sp. EM1321.</title>
        <authorList>
            <person name="Shin S.-K."/>
            <person name="Yi H."/>
        </authorList>
    </citation>
    <scope>NUCLEOTIDE SEQUENCE [LARGE SCALE GENOMIC DNA]</scope>
    <source>
        <strain evidence="16 17">EM1321</strain>
    </source>
</reference>
<dbReference type="PATRIC" id="fig|1492738.3.peg.157"/>
<dbReference type="InterPro" id="IPR037066">
    <property type="entry name" value="Plug_dom_sf"/>
</dbReference>
<comment type="similarity">
    <text evidence="12 13">Belongs to the TonB-dependent receptor family.</text>
</comment>
<keyword evidence="10 12" id="KW-0472">Membrane</keyword>
<dbReference type="SUPFAM" id="SSF49464">
    <property type="entry name" value="Carboxypeptidase regulatory domain-like"/>
    <property type="match status" value="1"/>
</dbReference>
<dbReference type="Gene3D" id="2.170.130.10">
    <property type="entry name" value="TonB-dependent receptor, plug domain"/>
    <property type="match status" value="1"/>
</dbReference>
<protein>
    <submittedName>
        <fullName evidence="16">TonB-dependent receptor</fullName>
    </submittedName>
</protein>
<keyword evidence="3 12" id="KW-1134">Transmembrane beta strand</keyword>
<keyword evidence="5 12" id="KW-0812">Transmembrane</keyword>
<dbReference type="InterPro" id="IPR012910">
    <property type="entry name" value="Plug_dom"/>
</dbReference>
<dbReference type="Pfam" id="PF07715">
    <property type="entry name" value="Plug"/>
    <property type="match status" value="1"/>
</dbReference>
<evidence type="ECO:0000256" key="1">
    <source>
        <dbReference type="ARBA" id="ARBA00004571"/>
    </source>
</evidence>
<keyword evidence="6" id="KW-0732">Signal</keyword>
<accession>A0A066X0E5</accession>
<dbReference type="STRING" id="1492738.FEM21_01620"/>
<name>A0A066X0E5_9FLAO</name>
<evidence type="ECO:0000256" key="6">
    <source>
        <dbReference type="ARBA" id="ARBA00022729"/>
    </source>
</evidence>
<dbReference type="Proteomes" id="UP000027064">
    <property type="component" value="Unassembled WGS sequence"/>
</dbReference>
<dbReference type="Pfam" id="PF00593">
    <property type="entry name" value="TonB_dep_Rec_b-barrel"/>
    <property type="match status" value="1"/>
</dbReference>
<dbReference type="GO" id="GO:0015344">
    <property type="term" value="F:siderophore uptake transmembrane transporter activity"/>
    <property type="evidence" value="ECO:0007669"/>
    <property type="project" value="TreeGrafter"/>
</dbReference>
<comment type="caution">
    <text evidence="16">The sequence shown here is derived from an EMBL/GenBank/DDBJ whole genome shotgun (WGS) entry which is preliminary data.</text>
</comment>
<evidence type="ECO:0000259" key="14">
    <source>
        <dbReference type="Pfam" id="PF00593"/>
    </source>
</evidence>
<evidence type="ECO:0000256" key="5">
    <source>
        <dbReference type="ARBA" id="ARBA00022692"/>
    </source>
</evidence>
<dbReference type="Pfam" id="PF13715">
    <property type="entry name" value="CarbopepD_reg_2"/>
    <property type="match status" value="1"/>
</dbReference>
<dbReference type="InterPro" id="IPR008969">
    <property type="entry name" value="CarboxyPept-like_regulatory"/>
</dbReference>
<comment type="subcellular location">
    <subcellularLocation>
        <location evidence="1 12">Cell outer membrane</location>
        <topology evidence="1 12">Multi-pass membrane protein</topology>
    </subcellularLocation>
</comment>
<dbReference type="GO" id="GO:0009279">
    <property type="term" value="C:cell outer membrane"/>
    <property type="evidence" value="ECO:0007669"/>
    <property type="project" value="UniProtKB-SubCell"/>
</dbReference>
<keyword evidence="9 13" id="KW-0798">TonB box</keyword>
<dbReference type="PANTHER" id="PTHR32552">
    <property type="entry name" value="FERRICHROME IRON RECEPTOR-RELATED"/>
    <property type="match status" value="1"/>
</dbReference>
<keyword evidence="11 12" id="KW-0998">Cell outer membrane</keyword>
<evidence type="ECO:0000256" key="2">
    <source>
        <dbReference type="ARBA" id="ARBA00022448"/>
    </source>
</evidence>
<keyword evidence="8" id="KW-0406">Ion transport</keyword>
<evidence type="ECO:0000256" key="8">
    <source>
        <dbReference type="ARBA" id="ARBA00023065"/>
    </source>
</evidence>
<sequence length="845" mass="93562">MYLAFTFAQSKFILNNMKTKLTLSLFSLLFTLLFSTTSWSQEKGTIKGQITVNDNQSPENITVILKGTRLGTTTDEKGNYKIKNVKAGNYTLKISAIGYNGKELKISIAEGQELIQNANISSNSEELNEVLINSGKKNHLARKENVQISRLPLKNLENPQVYTTISSELLKEQVVTNIDDALKNAPGIQPLWTSTGRGSDGAGYFSLRGFSVQPRALNGLPGLSNGSLDPANIDRIEVIKGPSGTLFGNSIVSYGGLINITTKTPYDRFGGEVNYTTGSYGLNRVTADINTPLNEEKTINFRINTAYHNENSFQDAGFRKAFFVAPSLSYKASDRLSFLINTEILNNEATNATMLFLARSFPLRVNNIDELGYNNKRSYTSNQLSIKTPSFNLQGQMFYKINDSWKSQTAISRTSAKSEGYYSYLFDNTDQLVTGTTTRRFPGIDNGLVFDRLLNYQNSTTLATDIQQNFIGDFKIGNLRNRIVVGVDYFNRQIVDNGTGYVQNGSVYIGNDDLQTVNEVVFKVTNPAQYIRTGDNGKLSKNATDALLVGATVNNSKQKQEIYSAYVSDVINVLPNLSAMASLRVDRYMNAKNGGYNQTTLSPKFGIVYQPILDEISLFANYMNGFTNVAPGEDINGAVRTPRVFDPEHADQLEFGTKLNLFEEKLYATFSYYKIKVTDRVYSIRNSATDVTNFQDGAQINEGFEAEFIANPIQGLNIVAGYSYVDSNVTKGDINTIGYRPTTAGAYNSANLWASYRFQNSALKGFGLGFGGNYSGENKVVNGRVTGAFTIPEYTVLNSSIFYGNDKFTLTLKLDNIANVDTYDGWSTVHPRNMRAVAASFGYRF</sequence>
<evidence type="ECO:0000256" key="13">
    <source>
        <dbReference type="RuleBase" id="RU003357"/>
    </source>
</evidence>